<sequence>MFNNFYSGKRILVTGHTGFKGSWLTIWLQKLGAEIIGYSLAPYSELDNFVVSGLEDRMTDIRGNILDFAKLQEAFEIHKPDMVFHLAAQPLVRMSYDIPRQTFEENVMGTINVLECVRTSSSVTSCICITSDKCYDNKEWVWGYRENDSMGGYDPYSASKGCAELVISSYINSFFNPNQFSVHGKVVASVRAGNVIGGGDWSKDRIIPDCMRALDGNVPIEVRSPQSIRPWQHVLEPISGYLLIGSRLHANPKKYSGGWNFGPDNESIITVGQVVKKILNHFPNGSWVDKSNQNELHEAKLLNLDCSKANFLLGWKPSLNIEECIALTCEWYREYHQTDSYKLCSNQIDYFVDKFIQKNDDWSHYVSVKT</sequence>
<dbReference type="InterPro" id="IPR036291">
    <property type="entry name" value="NAD(P)-bd_dom_sf"/>
</dbReference>
<dbReference type="SUPFAM" id="SSF51735">
    <property type="entry name" value="NAD(P)-binding Rossmann-fold domains"/>
    <property type="match status" value="1"/>
</dbReference>
<proteinExistence type="predicted"/>
<organism evidence="2 3">
    <name type="scientific">Paenibacillus oryzisoli</name>
    <dbReference type="NCBI Taxonomy" id="1850517"/>
    <lineage>
        <taxon>Bacteria</taxon>
        <taxon>Bacillati</taxon>
        <taxon>Bacillota</taxon>
        <taxon>Bacilli</taxon>
        <taxon>Bacillales</taxon>
        <taxon>Paenibacillaceae</taxon>
        <taxon>Paenibacillus</taxon>
    </lineage>
</organism>
<gene>
    <name evidence="2" type="ORF">A8708_18320</name>
</gene>
<comment type="caution">
    <text evidence="2">The sequence shown here is derived from an EMBL/GenBank/DDBJ whole genome shotgun (WGS) entry which is preliminary data.</text>
</comment>
<dbReference type="InterPro" id="IPR013445">
    <property type="entry name" value="CDP_4_6_deHydtase"/>
</dbReference>
<dbReference type="EMBL" id="LYPB01000050">
    <property type="protein sequence ID" value="OAS20521.1"/>
    <property type="molecule type" value="Genomic_DNA"/>
</dbReference>
<dbReference type="NCBIfam" id="TIGR02622">
    <property type="entry name" value="CDP_4_6_dhtase"/>
    <property type="match status" value="1"/>
</dbReference>
<feature type="domain" description="NAD(P)-binding" evidence="1">
    <location>
        <begin position="12"/>
        <end position="326"/>
    </location>
</feature>
<keyword evidence="3" id="KW-1185">Reference proteome</keyword>
<dbReference type="Pfam" id="PF16363">
    <property type="entry name" value="GDP_Man_Dehyd"/>
    <property type="match status" value="1"/>
</dbReference>
<name>A0A198AHK5_9BACL</name>
<dbReference type="Gene3D" id="3.40.50.720">
    <property type="entry name" value="NAD(P)-binding Rossmann-like Domain"/>
    <property type="match status" value="1"/>
</dbReference>
<dbReference type="Gene3D" id="3.90.25.10">
    <property type="entry name" value="UDP-galactose 4-epimerase, domain 1"/>
    <property type="match status" value="1"/>
</dbReference>
<dbReference type="Proteomes" id="UP000078454">
    <property type="component" value="Unassembled WGS sequence"/>
</dbReference>
<protein>
    <submittedName>
        <fullName evidence="2">CDP-glucose 4,6-dehydratase</fullName>
    </submittedName>
</protein>
<dbReference type="STRING" id="1850517.A8708_18320"/>
<dbReference type="PANTHER" id="PTHR43000">
    <property type="entry name" value="DTDP-D-GLUCOSE 4,6-DEHYDRATASE-RELATED"/>
    <property type="match status" value="1"/>
</dbReference>
<accession>A0A198AHK5</accession>
<dbReference type="CDD" id="cd05252">
    <property type="entry name" value="CDP_GD_SDR_e"/>
    <property type="match status" value="1"/>
</dbReference>
<dbReference type="InterPro" id="IPR016040">
    <property type="entry name" value="NAD(P)-bd_dom"/>
</dbReference>
<dbReference type="RefSeq" id="WP_068663149.1">
    <property type="nucleotide sequence ID" value="NZ_LYPB01000050.1"/>
</dbReference>
<evidence type="ECO:0000259" key="1">
    <source>
        <dbReference type="Pfam" id="PF16363"/>
    </source>
</evidence>
<dbReference type="OrthoDB" id="9811743at2"/>
<evidence type="ECO:0000313" key="3">
    <source>
        <dbReference type="Proteomes" id="UP000078454"/>
    </source>
</evidence>
<reference evidence="2 3" key="1">
    <citation type="submission" date="2016-05" db="EMBL/GenBank/DDBJ databases">
        <title>Paenibacillus sp. 1ZS3-15 nov., isolated from the rhizosphere soil.</title>
        <authorList>
            <person name="Zhang X.X."/>
            <person name="Zhang J."/>
        </authorList>
    </citation>
    <scope>NUCLEOTIDE SEQUENCE [LARGE SCALE GENOMIC DNA]</scope>
    <source>
        <strain evidence="2 3">1ZS3-15</strain>
    </source>
</reference>
<evidence type="ECO:0000313" key="2">
    <source>
        <dbReference type="EMBL" id="OAS20521.1"/>
    </source>
</evidence>
<dbReference type="AlphaFoldDB" id="A0A198AHK5"/>